<evidence type="ECO:0000256" key="3">
    <source>
        <dbReference type="ARBA" id="ARBA00022989"/>
    </source>
</evidence>
<sequence length="196" mass="21225">MAHAEVLSPASLFGTLSPKGVYILGYGWLYGMSVWVSFFGGIIALRALPRHQFGALQHKTFPVYFSSSIGLSLALLGFWAYAHPGLLDNINSPLRADVAQAYVLGTVIVLQSCNQLVVGPMTSRQALNFHVPNSTMFQRHKLEKEEGKSYNEPGVSAQMKALNAKFGMLHGISSLANLGAVIALTFHGLWIGSYGL</sequence>
<dbReference type="PANTHER" id="PTHR23241">
    <property type="entry name" value="LATE EMBRYOGENESIS ABUNDANT PLANTS LEA-RELATED"/>
    <property type="match status" value="1"/>
</dbReference>
<keyword evidence="4 5" id="KW-0472">Membrane</keyword>
<feature type="transmembrane region" description="Helical" evidence="5">
    <location>
        <begin position="168"/>
        <end position="191"/>
    </location>
</feature>
<dbReference type="OrthoDB" id="1641132at2759"/>
<evidence type="ECO:0000256" key="5">
    <source>
        <dbReference type="SAM" id="Phobius"/>
    </source>
</evidence>
<proteinExistence type="predicted"/>
<name>A0A9P7D983_9AGAM</name>
<organism evidence="7 8">
    <name type="scientific">Suillus placidus</name>
    <dbReference type="NCBI Taxonomy" id="48579"/>
    <lineage>
        <taxon>Eukaryota</taxon>
        <taxon>Fungi</taxon>
        <taxon>Dikarya</taxon>
        <taxon>Basidiomycota</taxon>
        <taxon>Agaricomycotina</taxon>
        <taxon>Agaricomycetes</taxon>
        <taxon>Agaricomycetidae</taxon>
        <taxon>Boletales</taxon>
        <taxon>Suillineae</taxon>
        <taxon>Suillaceae</taxon>
        <taxon>Suillus</taxon>
    </lineage>
</organism>
<dbReference type="GO" id="GO:0016020">
    <property type="term" value="C:membrane"/>
    <property type="evidence" value="ECO:0007669"/>
    <property type="project" value="UniProtKB-SubCell"/>
</dbReference>
<dbReference type="Pfam" id="PF13664">
    <property type="entry name" value="DUF4149"/>
    <property type="match status" value="1"/>
</dbReference>
<protein>
    <recommendedName>
        <fullName evidence="6">TMEM205-like domain-containing protein</fullName>
    </recommendedName>
</protein>
<accession>A0A9P7D983</accession>
<feature type="transmembrane region" description="Helical" evidence="5">
    <location>
        <begin position="28"/>
        <end position="49"/>
    </location>
</feature>
<evidence type="ECO:0000313" key="8">
    <source>
        <dbReference type="Proteomes" id="UP000714275"/>
    </source>
</evidence>
<dbReference type="PANTHER" id="PTHR23241:SF102">
    <property type="entry name" value="LD23009P"/>
    <property type="match status" value="1"/>
</dbReference>
<dbReference type="InterPro" id="IPR053009">
    <property type="entry name" value="Xanthocillin_Biosynth-Assoc"/>
</dbReference>
<comment type="caution">
    <text evidence="7">The sequence shown here is derived from an EMBL/GenBank/DDBJ whole genome shotgun (WGS) entry which is preliminary data.</text>
</comment>
<comment type="subcellular location">
    <subcellularLocation>
        <location evidence="1">Membrane</location>
    </subcellularLocation>
</comment>
<keyword evidence="8" id="KW-1185">Reference proteome</keyword>
<gene>
    <name evidence="7" type="ORF">EV702DRAFT_957931</name>
</gene>
<reference evidence="7" key="1">
    <citation type="journal article" date="2020" name="New Phytol.">
        <title>Comparative genomics reveals dynamic genome evolution in host specialist ectomycorrhizal fungi.</title>
        <authorList>
            <person name="Lofgren L.A."/>
            <person name="Nguyen N.H."/>
            <person name="Vilgalys R."/>
            <person name="Ruytinx J."/>
            <person name="Liao H.L."/>
            <person name="Branco S."/>
            <person name="Kuo A."/>
            <person name="LaButti K."/>
            <person name="Lipzen A."/>
            <person name="Andreopoulos W."/>
            <person name="Pangilinan J."/>
            <person name="Riley R."/>
            <person name="Hundley H."/>
            <person name="Na H."/>
            <person name="Barry K."/>
            <person name="Grigoriev I.V."/>
            <person name="Stajich J.E."/>
            <person name="Kennedy P.G."/>
        </authorList>
    </citation>
    <scope>NUCLEOTIDE SEQUENCE</scope>
    <source>
        <strain evidence="7">DOB743</strain>
    </source>
</reference>
<dbReference type="InterPro" id="IPR025423">
    <property type="entry name" value="TMEM205-like"/>
</dbReference>
<feature type="transmembrane region" description="Helical" evidence="5">
    <location>
        <begin position="61"/>
        <end position="81"/>
    </location>
</feature>
<feature type="domain" description="TMEM205-like" evidence="6">
    <location>
        <begin position="24"/>
        <end position="124"/>
    </location>
</feature>
<evidence type="ECO:0000313" key="7">
    <source>
        <dbReference type="EMBL" id="KAG1783708.1"/>
    </source>
</evidence>
<feature type="transmembrane region" description="Helical" evidence="5">
    <location>
        <begin position="101"/>
        <end position="118"/>
    </location>
</feature>
<evidence type="ECO:0000256" key="1">
    <source>
        <dbReference type="ARBA" id="ARBA00004370"/>
    </source>
</evidence>
<evidence type="ECO:0000259" key="6">
    <source>
        <dbReference type="Pfam" id="PF13664"/>
    </source>
</evidence>
<dbReference type="EMBL" id="JABBWD010000001">
    <property type="protein sequence ID" value="KAG1783708.1"/>
    <property type="molecule type" value="Genomic_DNA"/>
</dbReference>
<keyword evidence="3 5" id="KW-1133">Transmembrane helix</keyword>
<dbReference type="AlphaFoldDB" id="A0A9P7D983"/>
<dbReference type="Proteomes" id="UP000714275">
    <property type="component" value="Unassembled WGS sequence"/>
</dbReference>
<evidence type="ECO:0000256" key="4">
    <source>
        <dbReference type="ARBA" id="ARBA00023136"/>
    </source>
</evidence>
<keyword evidence="2 5" id="KW-0812">Transmembrane</keyword>
<evidence type="ECO:0000256" key="2">
    <source>
        <dbReference type="ARBA" id="ARBA00022692"/>
    </source>
</evidence>